<organism evidence="2 3">
    <name type="scientific">Serinicoccus chungangensis</name>
    <dbReference type="NCBI Taxonomy" id="767452"/>
    <lineage>
        <taxon>Bacteria</taxon>
        <taxon>Bacillati</taxon>
        <taxon>Actinomycetota</taxon>
        <taxon>Actinomycetes</taxon>
        <taxon>Micrococcales</taxon>
        <taxon>Ornithinimicrobiaceae</taxon>
        <taxon>Serinicoccus</taxon>
    </lineage>
</organism>
<dbReference type="InterPro" id="IPR001322">
    <property type="entry name" value="Lamin_tail_dom"/>
</dbReference>
<evidence type="ECO:0000259" key="1">
    <source>
        <dbReference type="PROSITE" id="PS51841"/>
    </source>
</evidence>
<dbReference type="Proteomes" id="UP000054837">
    <property type="component" value="Unassembled WGS sequence"/>
</dbReference>
<dbReference type="SUPFAM" id="SSF74853">
    <property type="entry name" value="Lamin A/C globular tail domain"/>
    <property type="match status" value="1"/>
</dbReference>
<dbReference type="EMBL" id="LQBL01000005">
    <property type="protein sequence ID" value="KUG57446.1"/>
    <property type="molecule type" value="Genomic_DNA"/>
</dbReference>
<dbReference type="Gene3D" id="2.60.40.1260">
    <property type="entry name" value="Lamin Tail domain"/>
    <property type="match status" value="1"/>
</dbReference>
<evidence type="ECO:0000313" key="3">
    <source>
        <dbReference type="Proteomes" id="UP000054837"/>
    </source>
</evidence>
<accession>A0A0W8IBX9</accession>
<dbReference type="AlphaFoldDB" id="A0A0W8IBX9"/>
<sequence>MPPTVVPEVLVPALRARPLPALATAVALGLTLALGAGPVPSVEAASGLRFTTFVADPSGKDDRSNAHLNREKITVKNTGRSTVSLSGYTVKDKQNHTFTFPKGVSLKSGKSLTVHTGKGTNTSTHLYWGRGNYVWNNTPGDKATLRNSRGSVQDTCTFTASKHRSGTVDC</sequence>
<dbReference type="PROSITE" id="PS51841">
    <property type="entry name" value="LTD"/>
    <property type="match status" value="1"/>
</dbReference>
<dbReference type="Pfam" id="PF00932">
    <property type="entry name" value="LTD"/>
    <property type="match status" value="1"/>
</dbReference>
<keyword evidence="3" id="KW-1185">Reference proteome</keyword>
<proteinExistence type="predicted"/>
<reference evidence="2 3" key="1">
    <citation type="submission" date="2015-12" db="EMBL/GenBank/DDBJ databases">
        <title>Serinicoccus chungangenesis strain CD08_5 genome sequencing and assembly.</title>
        <authorList>
            <person name="Chander A.M."/>
            <person name="Kaur G."/>
            <person name="Nair G.R."/>
            <person name="Dhawan D.K."/>
            <person name="Kochhar R.K."/>
            <person name="Mayilraj S."/>
            <person name="Bhadada S.K."/>
        </authorList>
    </citation>
    <scope>NUCLEOTIDE SEQUENCE [LARGE SCALE GENOMIC DNA]</scope>
    <source>
        <strain evidence="2 3">CD08_5</strain>
    </source>
</reference>
<evidence type="ECO:0000313" key="2">
    <source>
        <dbReference type="EMBL" id="KUG57446.1"/>
    </source>
</evidence>
<comment type="caution">
    <text evidence="2">The sequence shown here is derived from an EMBL/GenBank/DDBJ whole genome shotgun (WGS) entry which is preliminary data.</text>
</comment>
<feature type="domain" description="LTD" evidence="1">
    <location>
        <begin position="38"/>
        <end position="160"/>
    </location>
</feature>
<name>A0A0W8IBX9_9MICO</name>
<protein>
    <recommendedName>
        <fullName evidence="1">LTD domain-containing protein</fullName>
    </recommendedName>
</protein>
<dbReference type="InterPro" id="IPR036415">
    <property type="entry name" value="Lamin_tail_dom_sf"/>
</dbReference>
<dbReference type="STRING" id="767452.AVL62_13565"/>
<gene>
    <name evidence="2" type="ORF">AVL62_13565</name>
</gene>